<accession>A0A1H3R1C1</accession>
<protein>
    <submittedName>
        <fullName evidence="10">Epoxyqueuosine reductase</fullName>
    </submittedName>
</protein>
<keyword evidence="11" id="KW-1185">Reference proteome</keyword>
<dbReference type="Pfam" id="PF13646">
    <property type="entry name" value="HEAT_2"/>
    <property type="match status" value="1"/>
</dbReference>
<evidence type="ECO:0000256" key="4">
    <source>
        <dbReference type="ARBA" id="ARBA00022723"/>
    </source>
</evidence>
<dbReference type="Pfam" id="PF08331">
    <property type="entry name" value="QueG_DUF1730"/>
    <property type="match status" value="1"/>
</dbReference>
<evidence type="ECO:0000256" key="2">
    <source>
        <dbReference type="ARBA" id="ARBA00022490"/>
    </source>
</evidence>
<dbReference type="Proteomes" id="UP000198935">
    <property type="component" value="Unassembled WGS sequence"/>
</dbReference>
<dbReference type="SUPFAM" id="SSF54862">
    <property type="entry name" value="4Fe-4S ferredoxins"/>
    <property type="match status" value="1"/>
</dbReference>
<dbReference type="Pfam" id="PF13484">
    <property type="entry name" value="Fer4_16"/>
    <property type="match status" value="1"/>
</dbReference>
<dbReference type="InterPro" id="IPR016024">
    <property type="entry name" value="ARM-type_fold"/>
</dbReference>
<dbReference type="EMBL" id="FNPI01000007">
    <property type="protein sequence ID" value="SDZ19614.1"/>
    <property type="molecule type" value="Genomic_DNA"/>
</dbReference>
<dbReference type="InterPro" id="IPR011989">
    <property type="entry name" value="ARM-like"/>
</dbReference>
<dbReference type="FunFam" id="3.30.70.20:FF:000037">
    <property type="entry name" value="Epoxyqueuosine reductase"/>
    <property type="match status" value="1"/>
</dbReference>
<keyword evidence="4" id="KW-0479">Metal-binding</keyword>
<keyword evidence="8" id="KW-0411">Iron-sulfur</keyword>
<reference evidence="11" key="1">
    <citation type="submission" date="2016-10" db="EMBL/GenBank/DDBJ databases">
        <authorList>
            <person name="Varghese N."/>
            <person name="Submissions S."/>
        </authorList>
    </citation>
    <scope>NUCLEOTIDE SEQUENCE [LARGE SCALE GENOMIC DNA]</scope>
    <source>
        <strain evidence="11">SP</strain>
    </source>
</reference>
<keyword evidence="7" id="KW-0408">Iron</keyword>
<dbReference type="PANTHER" id="PTHR30002:SF4">
    <property type="entry name" value="EPOXYQUEUOSINE REDUCTASE"/>
    <property type="match status" value="1"/>
</dbReference>
<evidence type="ECO:0000256" key="7">
    <source>
        <dbReference type="ARBA" id="ARBA00023004"/>
    </source>
</evidence>
<evidence type="ECO:0000256" key="8">
    <source>
        <dbReference type="ARBA" id="ARBA00023014"/>
    </source>
</evidence>
<evidence type="ECO:0000256" key="1">
    <source>
        <dbReference type="ARBA" id="ARBA00022485"/>
    </source>
</evidence>
<proteinExistence type="predicted"/>
<keyword evidence="1" id="KW-0004">4Fe-4S</keyword>
<keyword evidence="3" id="KW-0819">tRNA processing</keyword>
<evidence type="ECO:0000313" key="10">
    <source>
        <dbReference type="EMBL" id="SDZ19614.1"/>
    </source>
</evidence>
<dbReference type="InterPro" id="IPR013542">
    <property type="entry name" value="QueG_DUF1730"/>
</dbReference>
<evidence type="ECO:0000256" key="5">
    <source>
        <dbReference type="ARBA" id="ARBA00022785"/>
    </source>
</evidence>
<keyword evidence="5" id="KW-0671">Queuosine biosynthesis</keyword>
<name>A0A1H3R1C1_9BACI</name>
<dbReference type="InterPro" id="IPR017900">
    <property type="entry name" value="4Fe4S_Fe_S_CS"/>
</dbReference>
<dbReference type="OrthoDB" id="9784571at2"/>
<evidence type="ECO:0000256" key="3">
    <source>
        <dbReference type="ARBA" id="ARBA00022694"/>
    </source>
</evidence>
<evidence type="ECO:0000313" key="11">
    <source>
        <dbReference type="Proteomes" id="UP000198935"/>
    </source>
</evidence>
<dbReference type="NCBIfam" id="TIGR00276">
    <property type="entry name" value="tRNA epoxyqueuosine(34) reductase QueG"/>
    <property type="match status" value="1"/>
</dbReference>
<dbReference type="PROSITE" id="PS00198">
    <property type="entry name" value="4FE4S_FER_1"/>
    <property type="match status" value="1"/>
</dbReference>
<dbReference type="PROSITE" id="PS51379">
    <property type="entry name" value="4FE4S_FER_2"/>
    <property type="match status" value="1"/>
</dbReference>
<gene>
    <name evidence="10" type="ORF">SAMN05421736_107152</name>
</gene>
<dbReference type="AlphaFoldDB" id="A0A1H3R1C1"/>
<keyword evidence="2" id="KW-0963">Cytoplasm</keyword>
<dbReference type="GO" id="GO:0051539">
    <property type="term" value="F:4 iron, 4 sulfur cluster binding"/>
    <property type="evidence" value="ECO:0007669"/>
    <property type="project" value="UniProtKB-KW"/>
</dbReference>
<feature type="domain" description="4Fe-4S ferredoxin-type" evidence="9">
    <location>
        <begin position="178"/>
        <end position="208"/>
    </location>
</feature>
<organism evidence="10 11">
    <name type="scientific">Evansella caseinilytica</name>
    <dbReference type="NCBI Taxonomy" id="1503961"/>
    <lineage>
        <taxon>Bacteria</taxon>
        <taxon>Bacillati</taxon>
        <taxon>Bacillota</taxon>
        <taxon>Bacilli</taxon>
        <taxon>Bacillales</taxon>
        <taxon>Bacillaceae</taxon>
        <taxon>Evansella</taxon>
    </lineage>
</organism>
<evidence type="ECO:0000259" key="9">
    <source>
        <dbReference type="PROSITE" id="PS51379"/>
    </source>
</evidence>
<dbReference type="Gene3D" id="3.30.70.20">
    <property type="match status" value="1"/>
</dbReference>
<dbReference type="InterPro" id="IPR017896">
    <property type="entry name" value="4Fe4S_Fe-S-bd"/>
</dbReference>
<dbReference type="GO" id="GO:0046872">
    <property type="term" value="F:metal ion binding"/>
    <property type="evidence" value="ECO:0007669"/>
    <property type="project" value="UniProtKB-KW"/>
</dbReference>
<sequence>MANAQLKKEIVAYSKHIGIDKIGFASVDPFLTLKNRLVQQQKLNYQSGFEKGTMEERTNPKIHLQEAKTIIAIALAYPSKMKNARRSVKGERRGLFCRASWGEDYHKILRKKLERLEQFVLANYPEEKCLSMVDTGELSDRAVAERAGIGWSGKNCAIITPEFGSYVYLGEMITTLAIEPDVPLEDQCGSCNKCVEACPTGALVQGGQLDAKKCIAFLTQTKDMLPEQYRKKIGNRLYGCDTCQVVCPKNKGKDFHHHPEMEPDPEIVKPKLLPLLAISNREFKEQFGAIAGSWRGKKPIQRNAIIALAHFKETAALPALHELLWKDPRPVIRGTAAWAIGEIAGAGSREQLEAAKKREKDTIVLKEIEKALESVKNG</sequence>
<dbReference type="InterPro" id="IPR004155">
    <property type="entry name" value="PBS_lyase_HEAT"/>
</dbReference>
<dbReference type="PROSITE" id="PS50077">
    <property type="entry name" value="HEAT_REPEAT"/>
    <property type="match status" value="1"/>
</dbReference>
<dbReference type="Gene3D" id="1.25.10.10">
    <property type="entry name" value="Leucine-rich Repeat Variant"/>
    <property type="match status" value="1"/>
</dbReference>
<dbReference type="STRING" id="1503961.SAMN05421736_107152"/>
<dbReference type="SMART" id="SM00567">
    <property type="entry name" value="EZ_HEAT"/>
    <property type="match status" value="2"/>
</dbReference>
<dbReference type="GO" id="GO:0008616">
    <property type="term" value="P:tRNA queuosine(34) biosynthetic process"/>
    <property type="evidence" value="ECO:0007669"/>
    <property type="project" value="UniProtKB-KW"/>
</dbReference>
<dbReference type="GO" id="GO:0052693">
    <property type="term" value="F:epoxyqueuosine reductase activity"/>
    <property type="evidence" value="ECO:0007669"/>
    <property type="project" value="TreeGrafter"/>
</dbReference>
<evidence type="ECO:0000256" key="6">
    <source>
        <dbReference type="ARBA" id="ARBA00023002"/>
    </source>
</evidence>
<dbReference type="SUPFAM" id="SSF48371">
    <property type="entry name" value="ARM repeat"/>
    <property type="match status" value="1"/>
</dbReference>
<dbReference type="InterPro" id="IPR004453">
    <property type="entry name" value="QueG"/>
</dbReference>
<dbReference type="InterPro" id="IPR021133">
    <property type="entry name" value="HEAT_type_2"/>
</dbReference>
<dbReference type="PANTHER" id="PTHR30002">
    <property type="entry name" value="EPOXYQUEUOSINE REDUCTASE"/>
    <property type="match status" value="1"/>
</dbReference>
<keyword evidence="6" id="KW-0560">Oxidoreductase</keyword>